<accession>A0A2N9YD55</accession>
<evidence type="ECO:0000313" key="2">
    <source>
        <dbReference type="EMBL" id="AUI68428.1"/>
    </source>
</evidence>
<sequence length="624" mass="71864">MQAADNILWSQHPELSALLWSLQNGEGFNLYICQYTTIPYRQQLTALLTQQHPIIEISILSLAEQQLIDEGLQTALQNIPTETAVFIYDLERLLLTIDQQKNLRYVRQLNWRRSAFQRLQRSLVLWLPHAALDLLARYAPDFYDWCSGFYYFAEPQTTTIRFEPKAFESDKTFNLSLTDKQNWLAVLQESLQDISLQEPERAKVLRDIGDLQYAMGNYQEADAHFQQSLKIFKELNNEAEVAETRGRIADILYRRGELAEALRIRQEEEMPVYERLGDVRSRAVTLGQIADILQARGELAEALRIRQEEEMPVYERLGDVRSRAVTLGQIADILYRRGELAEALRIRQEEEMPVYERLGDVRERAVTLGQIADILQARGELAEALRIRQEEEMPVYERLGDVRERAVTLGKIADILQARGELAEALRILQEELIPVFERLGDVRSRAACFGRIADILQARGELAEALRIRQEEEMPVYERLGDVRSRAVTLGKIADILQARGELAEALRIRQEEQMPVYERLGDVRSRAVTLGKIADILQARGELAEALRIRQEEQMPVYERLGDVRGLLITQWKIALQFMVMTPPRRAEANQLLCLALQSARKMQIPEAGQIEAWLQHFGMDC</sequence>
<dbReference type="PANTHER" id="PTHR10098">
    <property type="entry name" value="RAPSYN-RELATED"/>
    <property type="match status" value="1"/>
</dbReference>
<dbReference type="SMART" id="SM00028">
    <property type="entry name" value="TPR"/>
    <property type="match status" value="1"/>
</dbReference>
<dbReference type="AlphaFoldDB" id="A0A2N9YD55"/>
<reference evidence="3" key="1">
    <citation type="submission" date="2016-12" db="EMBL/GenBank/DDBJ databases">
        <title>Complete Genome Sequence of Beggiatoa leptomitiformis D-401.</title>
        <authorList>
            <person name="Fomenkov A."/>
            <person name="Vincze T."/>
            <person name="Grabovich M."/>
            <person name="Anton B.P."/>
            <person name="Dubinina G."/>
            <person name="Orlova M."/>
            <person name="Belousova E."/>
            <person name="Roberts R.J."/>
        </authorList>
    </citation>
    <scope>NUCLEOTIDE SEQUENCE [LARGE SCALE GENOMIC DNA]</scope>
    <source>
        <strain evidence="3">D-401</strain>
    </source>
</reference>
<dbReference type="RefSeq" id="WP_062155030.1">
    <property type="nucleotide sequence ID" value="NZ_CP012373.2"/>
</dbReference>
<evidence type="ECO:0000256" key="1">
    <source>
        <dbReference type="PROSITE-ProRule" id="PRU00339"/>
    </source>
</evidence>
<protein>
    <submittedName>
        <fullName evidence="2">Tetratricopeptide repeat protein</fullName>
    </submittedName>
</protein>
<dbReference type="Pfam" id="PF13424">
    <property type="entry name" value="TPR_12"/>
    <property type="match status" value="1"/>
</dbReference>
<keyword evidence="1" id="KW-0802">TPR repeat</keyword>
<dbReference type="Proteomes" id="UP000234271">
    <property type="component" value="Chromosome"/>
</dbReference>
<dbReference type="PROSITE" id="PS50005">
    <property type="entry name" value="TPR"/>
    <property type="match status" value="1"/>
</dbReference>
<dbReference type="STRING" id="288004.AL038_17490"/>
<dbReference type="EMBL" id="CP018889">
    <property type="protein sequence ID" value="AUI68428.1"/>
    <property type="molecule type" value="Genomic_DNA"/>
</dbReference>
<organism evidence="2 3">
    <name type="scientific">Beggiatoa leptomitoformis</name>
    <dbReference type="NCBI Taxonomy" id="288004"/>
    <lineage>
        <taxon>Bacteria</taxon>
        <taxon>Pseudomonadati</taxon>
        <taxon>Pseudomonadota</taxon>
        <taxon>Gammaproteobacteria</taxon>
        <taxon>Thiotrichales</taxon>
        <taxon>Thiotrichaceae</taxon>
        <taxon>Beggiatoa</taxon>
    </lineage>
</organism>
<dbReference type="InterPro" id="IPR011990">
    <property type="entry name" value="TPR-like_helical_dom_sf"/>
</dbReference>
<feature type="repeat" description="TPR" evidence="1">
    <location>
        <begin position="202"/>
        <end position="235"/>
    </location>
</feature>
<evidence type="ECO:0000313" key="3">
    <source>
        <dbReference type="Proteomes" id="UP000234271"/>
    </source>
</evidence>
<dbReference type="Gene3D" id="1.25.40.10">
    <property type="entry name" value="Tetratricopeptide repeat domain"/>
    <property type="match status" value="2"/>
</dbReference>
<dbReference type="InterPro" id="IPR019734">
    <property type="entry name" value="TPR_rpt"/>
</dbReference>
<gene>
    <name evidence="2" type="ORF">BLE401_06730</name>
</gene>
<proteinExistence type="predicted"/>
<dbReference type="PANTHER" id="PTHR10098:SF108">
    <property type="entry name" value="TETRATRICOPEPTIDE REPEAT PROTEIN 28"/>
    <property type="match status" value="1"/>
</dbReference>
<keyword evidence="3" id="KW-1185">Reference proteome</keyword>
<dbReference type="SUPFAM" id="SSF48452">
    <property type="entry name" value="TPR-like"/>
    <property type="match status" value="2"/>
</dbReference>
<dbReference type="OrthoDB" id="4181557at2"/>
<name>A0A2N9YD55_9GAMM</name>
<dbReference type="KEGG" id="blep:AL038_17490"/>